<proteinExistence type="predicted"/>
<protein>
    <submittedName>
        <fullName evidence="2">Uncharacterized protein</fullName>
    </submittedName>
</protein>
<dbReference type="EMBL" id="LN890946">
    <property type="protein sequence ID" value="CUS15478.1"/>
    <property type="molecule type" value="Genomic_DNA"/>
</dbReference>
<evidence type="ECO:0000313" key="2">
    <source>
        <dbReference type="EMBL" id="CUS15478.1"/>
    </source>
</evidence>
<gene>
    <name evidence="2" type="ORF">GSTUAT00000411001</name>
</gene>
<sequence length="140" mass="15747">MPEPRELDLDHYQFAEKGFDDEYTLDPAIPLRVSVNEKEKITLGEIISAFEKTLDCYVIEYLRIAGRGQYDCISGWVEIPALLGKDSHEKGRIPDTSRYSPTHKHPNDKRPSLEGCEASVPGMEALVGRPADYRAKAIVV</sequence>
<accession>A0A292Q968</accession>
<organism evidence="2 3">
    <name type="scientific">Tuber aestivum</name>
    <name type="common">summer truffle</name>
    <dbReference type="NCBI Taxonomy" id="59557"/>
    <lineage>
        <taxon>Eukaryota</taxon>
        <taxon>Fungi</taxon>
        <taxon>Dikarya</taxon>
        <taxon>Ascomycota</taxon>
        <taxon>Pezizomycotina</taxon>
        <taxon>Pezizomycetes</taxon>
        <taxon>Pezizales</taxon>
        <taxon>Tuberaceae</taxon>
        <taxon>Tuber</taxon>
    </lineage>
</organism>
<dbReference type="AlphaFoldDB" id="A0A292Q968"/>
<evidence type="ECO:0000313" key="3">
    <source>
        <dbReference type="Proteomes" id="UP001412239"/>
    </source>
</evidence>
<feature type="region of interest" description="Disordered" evidence="1">
    <location>
        <begin position="87"/>
        <end position="114"/>
    </location>
</feature>
<reference evidence="2" key="1">
    <citation type="submission" date="2015-10" db="EMBL/GenBank/DDBJ databases">
        <authorList>
            <person name="Regsiter A."/>
            <person name="william w."/>
        </authorList>
    </citation>
    <scope>NUCLEOTIDE SEQUENCE</scope>
    <source>
        <strain evidence="2">Montdore</strain>
    </source>
</reference>
<evidence type="ECO:0000256" key="1">
    <source>
        <dbReference type="SAM" id="MobiDB-lite"/>
    </source>
</evidence>
<name>A0A292Q968_9PEZI</name>
<dbReference type="Proteomes" id="UP001412239">
    <property type="component" value="Unassembled WGS sequence"/>
</dbReference>
<keyword evidence="3" id="KW-1185">Reference proteome</keyword>